<dbReference type="InParanoid" id="A0A6P8PHC2"/>
<evidence type="ECO:0000313" key="12">
    <source>
        <dbReference type="Proteomes" id="UP000515159"/>
    </source>
</evidence>
<dbReference type="PRINTS" id="PR01157">
    <property type="entry name" value="P2YPURNOCPTR"/>
</dbReference>
<dbReference type="Proteomes" id="UP000515159">
    <property type="component" value="Chromosome 16"/>
</dbReference>
<dbReference type="GeneID" id="117350548"/>
<feature type="transmembrane region" description="Helical" evidence="10">
    <location>
        <begin position="67"/>
        <end position="87"/>
    </location>
</feature>
<dbReference type="RefSeq" id="XP_033780755.1">
    <property type="nucleotide sequence ID" value="XM_033924864.1"/>
</dbReference>
<keyword evidence="6" id="KW-1015">Disulfide bond</keyword>
<reference evidence="13" key="1">
    <citation type="submission" date="2025-08" db="UniProtKB">
        <authorList>
            <consortium name="RefSeq"/>
        </authorList>
    </citation>
    <scope>IDENTIFICATION</scope>
</reference>
<gene>
    <name evidence="13" type="primary">LOC117350548</name>
</gene>
<dbReference type="Pfam" id="PF00001">
    <property type="entry name" value="7tm_1"/>
    <property type="match status" value="1"/>
</dbReference>
<evidence type="ECO:0000256" key="3">
    <source>
        <dbReference type="ARBA" id="ARBA00022989"/>
    </source>
</evidence>
<evidence type="ECO:0000259" key="11">
    <source>
        <dbReference type="PROSITE" id="PS50262"/>
    </source>
</evidence>
<name>A0A6P8PHC2_GEOSA</name>
<proteinExistence type="inferred from homology"/>
<dbReference type="PRINTS" id="PR00237">
    <property type="entry name" value="GPCRRHODOPSN"/>
</dbReference>
<feature type="transmembrane region" description="Helical" evidence="10">
    <location>
        <begin position="229"/>
        <end position="252"/>
    </location>
</feature>
<dbReference type="KEGG" id="gsh:117350548"/>
<keyword evidence="2 9" id="KW-0812">Transmembrane</keyword>
<evidence type="ECO:0000256" key="2">
    <source>
        <dbReference type="ARBA" id="ARBA00022692"/>
    </source>
</evidence>
<feature type="transmembrane region" description="Helical" evidence="10">
    <location>
        <begin position="136"/>
        <end position="157"/>
    </location>
</feature>
<dbReference type="GO" id="GO:0016020">
    <property type="term" value="C:membrane"/>
    <property type="evidence" value="ECO:0007669"/>
    <property type="project" value="UniProtKB-SubCell"/>
</dbReference>
<accession>A0A6P8PHC2</accession>
<keyword evidence="12" id="KW-1185">Reference proteome</keyword>
<protein>
    <submittedName>
        <fullName evidence="13">Lysophosphatidic acid receptor 6-like isoform X1</fullName>
    </submittedName>
</protein>
<dbReference type="FunFam" id="1.20.1070.10:FF:000017">
    <property type="entry name" value="lysophosphatidic acid receptor 4"/>
    <property type="match status" value="1"/>
</dbReference>
<sequence>MSSPLWTISWTTSQDSLKASRPDPGEHWLNHSNLNCTGCALNATPPSSNETECQEHADFQYIMFTTIYSIVFILGLAGNILALWYFISTKTATAPANIFMVNLATIDLIFVLTLPYKIVYHALNNNWIFGEAMCKITGSLFFANLYGSTLFLTCICIDRYIAVVHPIKSLKLKKPMYRIVTSIVIWLILAAAIMYLTFRGPLTSTFENGNVACLENFSSESWKGRISGVSLFAAVIGFFVPLLVIIICYPLIARKLLVHTGPGHSSSLIKKKALRTILVVFVVFLICFVPYHVIQLIHTLRRINVFSSCTLIRFTYSARRVTMALTSFNSCLDPVLYYFAAERFTWKPTCCGQQLRFPQFSKTVHSLSKLTTGFRSNSTSKATDSEDL</sequence>
<dbReference type="SUPFAM" id="SSF81321">
    <property type="entry name" value="Family A G protein-coupled receptor-like"/>
    <property type="match status" value="1"/>
</dbReference>
<evidence type="ECO:0000313" key="13">
    <source>
        <dbReference type="RefSeq" id="XP_033780755.1"/>
    </source>
</evidence>
<dbReference type="Gene3D" id="1.20.1070.10">
    <property type="entry name" value="Rhodopsin 7-helix transmembrane proteins"/>
    <property type="match status" value="1"/>
</dbReference>
<dbReference type="PANTHER" id="PTHR24237:SF37">
    <property type="entry name" value="COAGULATION FACTOR II (THROMBIN) RECEPTOR-LIKE 2-RELATED"/>
    <property type="match status" value="1"/>
</dbReference>
<evidence type="ECO:0000256" key="8">
    <source>
        <dbReference type="ARBA" id="ARBA00023224"/>
    </source>
</evidence>
<dbReference type="InterPro" id="IPR000276">
    <property type="entry name" value="GPCR_Rhodpsn"/>
</dbReference>
<evidence type="ECO:0000256" key="6">
    <source>
        <dbReference type="ARBA" id="ARBA00023157"/>
    </source>
</evidence>
<evidence type="ECO:0000256" key="10">
    <source>
        <dbReference type="SAM" id="Phobius"/>
    </source>
</evidence>
<dbReference type="InterPro" id="IPR017452">
    <property type="entry name" value="GPCR_Rhodpsn_7TM"/>
</dbReference>
<evidence type="ECO:0000256" key="9">
    <source>
        <dbReference type="RuleBase" id="RU000688"/>
    </source>
</evidence>
<keyword evidence="5 10" id="KW-0472">Membrane</keyword>
<feature type="domain" description="G-protein coupled receptors family 1 profile" evidence="11">
    <location>
        <begin position="78"/>
        <end position="337"/>
    </location>
</feature>
<evidence type="ECO:0000256" key="1">
    <source>
        <dbReference type="ARBA" id="ARBA00004141"/>
    </source>
</evidence>
<feature type="transmembrane region" description="Helical" evidence="10">
    <location>
        <begin position="177"/>
        <end position="198"/>
    </location>
</feature>
<keyword evidence="8 9" id="KW-0807">Transducer</keyword>
<dbReference type="GO" id="GO:0008142">
    <property type="term" value="F:oxysterol binding"/>
    <property type="evidence" value="ECO:0007669"/>
    <property type="project" value="InterPro"/>
</dbReference>
<feature type="transmembrane region" description="Helical" evidence="10">
    <location>
        <begin position="273"/>
        <end position="294"/>
    </location>
</feature>
<keyword evidence="4 9" id="KW-0297">G-protein coupled receptor</keyword>
<dbReference type="CDD" id="cd14982">
    <property type="entry name" value="7tmA_purinoceptor-like"/>
    <property type="match status" value="1"/>
</dbReference>
<evidence type="ECO:0000256" key="5">
    <source>
        <dbReference type="ARBA" id="ARBA00023136"/>
    </source>
</evidence>
<dbReference type="AlphaFoldDB" id="A0A6P8PHC2"/>
<comment type="subcellular location">
    <subcellularLocation>
        <location evidence="1">Membrane</location>
        <topology evidence="1">Multi-pass membrane protein</topology>
    </subcellularLocation>
</comment>
<keyword evidence="7 9" id="KW-0675">Receptor</keyword>
<keyword evidence="3 10" id="KW-1133">Transmembrane helix</keyword>
<evidence type="ECO:0000256" key="7">
    <source>
        <dbReference type="ARBA" id="ARBA00023170"/>
    </source>
</evidence>
<dbReference type="PROSITE" id="PS50262">
    <property type="entry name" value="G_PROTEIN_RECEP_F1_2"/>
    <property type="match status" value="1"/>
</dbReference>
<organism evidence="12 13">
    <name type="scientific">Geotrypetes seraphini</name>
    <name type="common">Gaboon caecilian</name>
    <name type="synonym">Caecilia seraphini</name>
    <dbReference type="NCBI Taxonomy" id="260995"/>
    <lineage>
        <taxon>Eukaryota</taxon>
        <taxon>Metazoa</taxon>
        <taxon>Chordata</taxon>
        <taxon>Craniata</taxon>
        <taxon>Vertebrata</taxon>
        <taxon>Euteleostomi</taxon>
        <taxon>Amphibia</taxon>
        <taxon>Gymnophiona</taxon>
        <taxon>Geotrypetes</taxon>
    </lineage>
</organism>
<dbReference type="PROSITE" id="PS00237">
    <property type="entry name" value="G_PROTEIN_RECEP_F1_1"/>
    <property type="match status" value="1"/>
</dbReference>
<feature type="transmembrane region" description="Helical" evidence="10">
    <location>
        <begin position="99"/>
        <end position="116"/>
    </location>
</feature>
<evidence type="ECO:0000256" key="4">
    <source>
        <dbReference type="ARBA" id="ARBA00023040"/>
    </source>
</evidence>
<comment type="similarity">
    <text evidence="9">Belongs to the G-protein coupled receptor 1 family.</text>
</comment>
<dbReference type="GO" id="GO:0004930">
    <property type="term" value="F:G protein-coupled receptor activity"/>
    <property type="evidence" value="ECO:0007669"/>
    <property type="project" value="UniProtKB-KW"/>
</dbReference>
<dbReference type="InterPro" id="IPR047160">
    <property type="entry name" value="GP183-like"/>
</dbReference>
<dbReference type="OrthoDB" id="5960344at2759"/>
<dbReference type="PANTHER" id="PTHR24237">
    <property type="entry name" value="G-PROTEIN COUPLED RECEPTOR"/>
    <property type="match status" value="1"/>
</dbReference>